<keyword evidence="2" id="KW-1185">Reference proteome</keyword>
<evidence type="ECO:0000313" key="2">
    <source>
        <dbReference type="Proteomes" id="UP001204144"/>
    </source>
</evidence>
<proteinExistence type="predicted"/>
<name>A0AAE3KS61_9BACT</name>
<comment type="caution">
    <text evidence="1">The sequence shown here is derived from an EMBL/GenBank/DDBJ whole genome shotgun (WGS) entry which is preliminary data.</text>
</comment>
<accession>A0AAE3KS61</accession>
<sequence length="93" mass="10724">MKVELFDADYASKVIGISRPKLFRFLRRYNFINGTRDGLNVAPELLFNGILDTINLNLYVGSGENKLSVKKVMFTTKGLVWLKRIYKLLKPEL</sequence>
<evidence type="ECO:0008006" key="3">
    <source>
        <dbReference type="Google" id="ProtNLM"/>
    </source>
</evidence>
<dbReference type="Proteomes" id="UP001204144">
    <property type="component" value="Unassembled WGS sequence"/>
</dbReference>
<dbReference type="EMBL" id="RJUF01000018">
    <property type="protein sequence ID" value="MCP9762967.1"/>
    <property type="molecule type" value="Genomic_DNA"/>
</dbReference>
<dbReference type="AlphaFoldDB" id="A0AAE3KS61"/>
<evidence type="ECO:0000313" key="1">
    <source>
        <dbReference type="EMBL" id="MCP9762967.1"/>
    </source>
</evidence>
<organism evidence="1 2">
    <name type="scientific">Lacihabitans soyangensis</name>
    <dbReference type="NCBI Taxonomy" id="869394"/>
    <lineage>
        <taxon>Bacteria</taxon>
        <taxon>Pseudomonadati</taxon>
        <taxon>Bacteroidota</taxon>
        <taxon>Cytophagia</taxon>
        <taxon>Cytophagales</taxon>
        <taxon>Leadbetterellaceae</taxon>
        <taxon>Lacihabitans</taxon>
    </lineage>
</organism>
<dbReference type="RefSeq" id="WP_255036745.1">
    <property type="nucleotide sequence ID" value="NZ_RJUF01000018.1"/>
</dbReference>
<gene>
    <name evidence="1" type="ORF">EGI31_08365</name>
</gene>
<reference evidence="1 2" key="1">
    <citation type="submission" date="2018-11" db="EMBL/GenBank/DDBJ databases">
        <title>Novel bacteria species description.</title>
        <authorList>
            <person name="Han J.-H."/>
        </authorList>
    </citation>
    <scope>NUCLEOTIDE SEQUENCE [LARGE SCALE GENOMIC DNA]</scope>
    <source>
        <strain evidence="1 2">KCTC23259</strain>
    </source>
</reference>
<protein>
    <recommendedName>
        <fullName evidence="3">Antirepressor protein C-terminal domain-containing protein</fullName>
    </recommendedName>
</protein>